<evidence type="ECO:0000259" key="3">
    <source>
        <dbReference type="PROSITE" id="PS01031"/>
    </source>
</evidence>
<dbReference type="InterPro" id="IPR007052">
    <property type="entry name" value="CS_dom"/>
</dbReference>
<dbReference type="InterPro" id="IPR008978">
    <property type="entry name" value="HSP20-like_chaperone"/>
</dbReference>
<comment type="similarity">
    <text evidence="1 2">Belongs to the small heat shock protein (HSP20) family.</text>
</comment>
<protein>
    <submittedName>
        <fullName evidence="5">Heat-shock protein Hsp20</fullName>
    </submittedName>
</protein>
<dbReference type="Gene3D" id="2.60.40.790">
    <property type="match status" value="1"/>
</dbReference>
<keyword evidence="6" id="KW-1185">Reference proteome</keyword>
<feature type="domain" description="CS" evidence="4">
    <location>
        <begin position="34"/>
        <end position="140"/>
    </location>
</feature>
<dbReference type="SUPFAM" id="SSF49764">
    <property type="entry name" value="HSP20-like chaperones"/>
    <property type="match status" value="1"/>
</dbReference>
<dbReference type="AlphaFoldDB" id="A0A8J3B5W1"/>
<feature type="domain" description="SHSP" evidence="3">
    <location>
        <begin position="30"/>
        <end position="144"/>
    </location>
</feature>
<dbReference type="EMBL" id="BMOF01000001">
    <property type="protein sequence ID" value="GGJ90446.1"/>
    <property type="molecule type" value="Genomic_DNA"/>
</dbReference>
<dbReference type="PROSITE" id="PS51203">
    <property type="entry name" value="CS"/>
    <property type="match status" value="1"/>
</dbReference>
<accession>A0A8J3B5W1</accession>
<evidence type="ECO:0000313" key="6">
    <source>
        <dbReference type="Proteomes" id="UP000637720"/>
    </source>
</evidence>
<evidence type="ECO:0000259" key="4">
    <source>
        <dbReference type="PROSITE" id="PS51203"/>
    </source>
</evidence>
<dbReference type="RefSeq" id="WP_054672924.1">
    <property type="nucleotide sequence ID" value="NZ_BMOF01000001.1"/>
</dbReference>
<gene>
    <name evidence="5" type="ORF">GCM10007043_00120</name>
</gene>
<dbReference type="PROSITE" id="PS01031">
    <property type="entry name" value="SHSP"/>
    <property type="match status" value="1"/>
</dbReference>
<evidence type="ECO:0000313" key="5">
    <source>
        <dbReference type="EMBL" id="GGJ90446.1"/>
    </source>
</evidence>
<dbReference type="Proteomes" id="UP000637720">
    <property type="component" value="Unassembled WGS sequence"/>
</dbReference>
<reference evidence="5" key="1">
    <citation type="journal article" date="2014" name="Int. J. Syst. Evol. Microbiol.">
        <title>Complete genome sequence of Corynebacterium casei LMG S-19264T (=DSM 44701T), isolated from a smear-ripened cheese.</title>
        <authorList>
            <consortium name="US DOE Joint Genome Institute (JGI-PGF)"/>
            <person name="Walter F."/>
            <person name="Albersmeier A."/>
            <person name="Kalinowski J."/>
            <person name="Ruckert C."/>
        </authorList>
    </citation>
    <scope>NUCLEOTIDE SEQUENCE</scope>
    <source>
        <strain evidence="5">JCM 14719</strain>
    </source>
</reference>
<evidence type="ECO:0000256" key="1">
    <source>
        <dbReference type="PROSITE-ProRule" id="PRU00285"/>
    </source>
</evidence>
<dbReference type="PANTHER" id="PTHR11527">
    <property type="entry name" value="HEAT-SHOCK PROTEIN 20 FAMILY MEMBER"/>
    <property type="match status" value="1"/>
</dbReference>
<dbReference type="InterPro" id="IPR031107">
    <property type="entry name" value="Small_HSP"/>
</dbReference>
<reference evidence="5" key="2">
    <citation type="submission" date="2020-09" db="EMBL/GenBank/DDBJ databases">
        <authorList>
            <person name="Sun Q."/>
            <person name="Ohkuma M."/>
        </authorList>
    </citation>
    <scope>NUCLEOTIDE SEQUENCE</scope>
    <source>
        <strain evidence="5">JCM 14719</strain>
    </source>
</reference>
<name>A0A8J3B5W1_9BACI</name>
<comment type="caution">
    <text evidence="5">The sequence shown here is derived from an EMBL/GenBank/DDBJ whole genome shotgun (WGS) entry which is preliminary data.</text>
</comment>
<dbReference type="CDD" id="cd06464">
    <property type="entry name" value="ACD_sHsps-like"/>
    <property type="match status" value="1"/>
</dbReference>
<organism evidence="5 6">
    <name type="scientific">Calditerricola satsumensis</name>
    <dbReference type="NCBI Taxonomy" id="373054"/>
    <lineage>
        <taxon>Bacteria</taxon>
        <taxon>Bacillati</taxon>
        <taxon>Bacillota</taxon>
        <taxon>Bacilli</taxon>
        <taxon>Bacillales</taxon>
        <taxon>Bacillaceae</taxon>
        <taxon>Calditerricola</taxon>
    </lineage>
</organism>
<sequence>MALLPYEPFRQIDDWRRGLVRLFDEGFWKEMFAPVGPRVDVYETPEDVVVQCEIPGLVKQDDVSITVDNNQLTIAGVIKRQTETTDDRNLYRQERFYGRFSRTLTLPAPVQEENVRATYKNGILEIRLPKAKSDRGRRIPIEFQ</sequence>
<evidence type="ECO:0000256" key="2">
    <source>
        <dbReference type="RuleBase" id="RU003616"/>
    </source>
</evidence>
<dbReference type="InterPro" id="IPR002068">
    <property type="entry name" value="A-crystallin/Hsp20_dom"/>
</dbReference>
<dbReference type="Pfam" id="PF00011">
    <property type="entry name" value="HSP20"/>
    <property type="match status" value="1"/>
</dbReference>
<proteinExistence type="inferred from homology"/>